<keyword evidence="3" id="KW-1185">Reference proteome</keyword>
<sequence>RLAAGIRGGSAEAHLAAGSPGRKRVWRRGFGAEARKRIWRRGVRGGSASGGGESGAEARLA</sequence>
<gene>
    <name evidence="2" type="ORF">P7K49_032396</name>
</gene>
<protein>
    <submittedName>
        <fullName evidence="2">Uncharacterized protein</fullName>
    </submittedName>
</protein>
<evidence type="ECO:0000256" key="1">
    <source>
        <dbReference type="SAM" id="MobiDB-lite"/>
    </source>
</evidence>
<dbReference type="EMBL" id="JASSZA010000018">
    <property type="protein sequence ID" value="KAK2089730.1"/>
    <property type="molecule type" value="Genomic_DNA"/>
</dbReference>
<comment type="caution">
    <text evidence="2">The sequence shown here is derived from an EMBL/GenBank/DDBJ whole genome shotgun (WGS) entry which is preliminary data.</text>
</comment>
<feature type="region of interest" description="Disordered" evidence="1">
    <location>
        <begin position="41"/>
        <end position="61"/>
    </location>
</feature>
<reference evidence="2 3" key="1">
    <citation type="submission" date="2023-05" db="EMBL/GenBank/DDBJ databases">
        <title>B98-5 Cell Line De Novo Hybrid Assembly: An Optical Mapping Approach.</title>
        <authorList>
            <person name="Kananen K."/>
            <person name="Auerbach J.A."/>
            <person name="Kautto E."/>
            <person name="Blachly J.S."/>
        </authorList>
    </citation>
    <scope>NUCLEOTIDE SEQUENCE [LARGE SCALE GENOMIC DNA]</scope>
    <source>
        <strain evidence="2">B95-8</strain>
        <tissue evidence="2">Cell line</tissue>
    </source>
</reference>
<accession>A0ABQ9TYY4</accession>
<feature type="non-terminal residue" evidence="2">
    <location>
        <position position="1"/>
    </location>
</feature>
<evidence type="ECO:0000313" key="3">
    <source>
        <dbReference type="Proteomes" id="UP001266305"/>
    </source>
</evidence>
<feature type="compositionally biased region" description="Gly residues" evidence="1">
    <location>
        <begin position="44"/>
        <end position="54"/>
    </location>
</feature>
<organism evidence="2 3">
    <name type="scientific">Saguinus oedipus</name>
    <name type="common">Cotton-top tamarin</name>
    <name type="synonym">Oedipomidas oedipus</name>
    <dbReference type="NCBI Taxonomy" id="9490"/>
    <lineage>
        <taxon>Eukaryota</taxon>
        <taxon>Metazoa</taxon>
        <taxon>Chordata</taxon>
        <taxon>Craniata</taxon>
        <taxon>Vertebrata</taxon>
        <taxon>Euteleostomi</taxon>
        <taxon>Mammalia</taxon>
        <taxon>Eutheria</taxon>
        <taxon>Euarchontoglires</taxon>
        <taxon>Primates</taxon>
        <taxon>Haplorrhini</taxon>
        <taxon>Platyrrhini</taxon>
        <taxon>Cebidae</taxon>
        <taxon>Callitrichinae</taxon>
        <taxon>Saguinus</taxon>
    </lineage>
</organism>
<proteinExistence type="predicted"/>
<feature type="non-terminal residue" evidence="2">
    <location>
        <position position="61"/>
    </location>
</feature>
<dbReference type="Proteomes" id="UP001266305">
    <property type="component" value="Unassembled WGS sequence"/>
</dbReference>
<name>A0ABQ9TYY4_SAGOE</name>
<feature type="region of interest" description="Disordered" evidence="1">
    <location>
        <begin position="1"/>
        <end position="22"/>
    </location>
</feature>
<evidence type="ECO:0000313" key="2">
    <source>
        <dbReference type="EMBL" id="KAK2089730.1"/>
    </source>
</evidence>